<keyword evidence="7" id="KW-0675">Receptor</keyword>
<evidence type="ECO:0000256" key="3">
    <source>
        <dbReference type="ARBA" id="ARBA00022741"/>
    </source>
</evidence>
<evidence type="ECO:0000256" key="6">
    <source>
        <dbReference type="ARBA" id="ARBA00023136"/>
    </source>
</evidence>
<reference evidence="9" key="1">
    <citation type="submission" date="2025-08" db="UniProtKB">
        <authorList>
            <consortium name="Ensembl"/>
        </authorList>
    </citation>
    <scope>IDENTIFICATION</scope>
</reference>
<dbReference type="GO" id="GO:0005524">
    <property type="term" value="F:ATP binding"/>
    <property type="evidence" value="ECO:0007669"/>
    <property type="project" value="UniProtKB-KW"/>
</dbReference>
<dbReference type="InterPro" id="IPR027936">
    <property type="entry name" value="Eph_TM"/>
</dbReference>
<dbReference type="InterPro" id="IPR050449">
    <property type="entry name" value="Ephrin_rcpt_TKs"/>
</dbReference>
<proteinExistence type="predicted"/>
<dbReference type="PROSITE" id="PS50853">
    <property type="entry name" value="FN3"/>
    <property type="match status" value="1"/>
</dbReference>
<sequence>MSPSGNSTTVSGLKPATRYVFQVRARTSSNFVGALAFQTGQNRLGILSQTGKVVVTLVCVCVPPWYVRHCGYSQAFQDSDEEKMHYQNGQGKSSPLAFIFPHTYEDPCQAVHEFTREIDASRIKIERVIGSGE</sequence>
<dbReference type="GO" id="GO:0007411">
    <property type="term" value="P:axon guidance"/>
    <property type="evidence" value="ECO:0007669"/>
    <property type="project" value="TreeGrafter"/>
</dbReference>
<organism evidence="9 10">
    <name type="scientific">Varanus komodoensis</name>
    <name type="common">Komodo dragon</name>
    <dbReference type="NCBI Taxonomy" id="61221"/>
    <lineage>
        <taxon>Eukaryota</taxon>
        <taxon>Metazoa</taxon>
        <taxon>Chordata</taxon>
        <taxon>Craniata</taxon>
        <taxon>Vertebrata</taxon>
        <taxon>Euteleostomi</taxon>
        <taxon>Lepidosauria</taxon>
        <taxon>Squamata</taxon>
        <taxon>Bifurcata</taxon>
        <taxon>Unidentata</taxon>
        <taxon>Episquamata</taxon>
        <taxon>Toxicofera</taxon>
        <taxon>Anguimorpha</taxon>
        <taxon>Paleoanguimorpha</taxon>
        <taxon>Varanoidea</taxon>
        <taxon>Varanidae</taxon>
        <taxon>Varanus</taxon>
    </lineage>
</organism>
<evidence type="ECO:0000259" key="8">
    <source>
        <dbReference type="PROSITE" id="PS50853"/>
    </source>
</evidence>
<evidence type="ECO:0000256" key="5">
    <source>
        <dbReference type="ARBA" id="ARBA00022989"/>
    </source>
</evidence>
<evidence type="ECO:0000256" key="4">
    <source>
        <dbReference type="ARBA" id="ARBA00022840"/>
    </source>
</evidence>
<comment type="subcellular location">
    <subcellularLocation>
        <location evidence="1">Membrane</location>
        <topology evidence="1">Single-pass membrane protein</topology>
    </subcellularLocation>
</comment>
<evidence type="ECO:0000256" key="2">
    <source>
        <dbReference type="ARBA" id="ARBA00022692"/>
    </source>
</evidence>
<keyword evidence="4" id="KW-0067">ATP-binding</keyword>
<dbReference type="GO" id="GO:0005886">
    <property type="term" value="C:plasma membrane"/>
    <property type="evidence" value="ECO:0007669"/>
    <property type="project" value="TreeGrafter"/>
</dbReference>
<keyword evidence="3" id="KW-0547">Nucleotide-binding</keyword>
<keyword evidence="5" id="KW-1133">Transmembrane helix</keyword>
<evidence type="ECO:0000313" key="9">
    <source>
        <dbReference type="Ensembl" id="ENSVKKP00000023732.1"/>
    </source>
</evidence>
<reference evidence="9" key="2">
    <citation type="submission" date="2025-09" db="UniProtKB">
        <authorList>
            <consortium name="Ensembl"/>
        </authorList>
    </citation>
    <scope>IDENTIFICATION</scope>
</reference>
<dbReference type="AlphaFoldDB" id="A0A8D2LL43"/>
<dbReference type="Proteomes" id="UP000694545">
    <property type="component" value="Unplaced"/>
</dbReference>
<feature type="domain" description="Fibronectin type-III" evidence="8">
    <location>
        <begin position="1"/>
        <end position="42"/>
    </location>
</feature>
<dbReference type="InterPro" id="IPR003961">
    <property type="entry name" value="FN3_dom"/>
</dbReference>
<dbReference type="PANTHER" id="PTHR46877">
    <property type="entry name" value="EPH RECEPTOR A5"/>
    <property type="match status" value="1"/>
</dbReference>
<dbReference type="Gene3D" id="3.30.200.20">
    <property type="entry name" value="Phosphorylase Kinase, domain 1"/>
    <property type="match status" value="1"/>
</dbReference>
<dbReference type="InterPro" id="IPR036116">
    <property type="entry name" value="FN3_sf"/>
</dbReference>
<dbReference type="InterPro" id="IPR013783">
    <property type="entry name" value="Ig-like_fold"/>
</dbReference>
<dbReference type="Gene3D" id="2.60.40.10">
    <property type="entry name" value="Immunoglobulins"/>
    <property type="match status" value="1"/>
</dbReference>
<dbReference type="Pfam" id="PF14575">
    <property type="entry name" value="EphA2_TM"/>
    <property type="match status" value="1"/>
</dbReference>
<keyword evidence="2" id="KW-0812">Transmembrane</keyword>
<name>A0A8D2LL43_VARKO</name>
<dbReference type="Ensembl" id="ENSVKKT00000024315.1">
    <property type="protein sequence ID" value="ENSVKKP00000023732.1"/>
    <property type="gene ID" value="ENSVKKG00000015669.1"/>
</dbReference>
<protein>
    <recommendedName>
        <fullName evidence="8">Fibronectin type-III domain-containing protein</fullName>
    </recommendedName>
</protein>
<evidence type="ECO:0000256" key="7">
    <source>
        <dbReference type="ARBA" id="ARBA00023170"/>
    </source>
</evidence>
<evidence type="ECO:0000313" key="10">
    <source>
        <dbReference type="Proteomes" id="UP000694545"/>
    </source>
</evidence>
<dbReference type="PANTHER" id="PTHR46877:SF7">
    <property type="entry name" value="EPHRIN TYPE-A RECEPTOR 8"/>
    <property type="match status" value="1"/>
</dbReference>
<dbReference type="CDD" id="cd00063">
    <property type="entry name" value="FN3"/>
    <property type="match status" value="1"/>
</dbReference>
<accession>A0A8D2LL43</accession>
<dbReference type="SUPFAM" id="SSF49265">
    <property type="entry name" value="Fibronectin type III"/>
    <property type="match status" value="1"/>
</dbReference>
<dbReference type="GO" id="GO:0030425">
    <property type="term" value="C:dendrite"/>
    <property type="evidence" value="ECO:0007669"/>
    <property type="project" value="TreeGrafter"/>
</dbReference>
<keyword evidence="6" id="KW-0472">Membrane</keyword>
<dbReference type="GO" id="GO:0005005">
    <property type="term" value="F:transmembrane-ephrin receptor activity"/>
    <property type="evidence" value="ECO:0007669"/>
    <property type="project" value="TreeGrafter"/>
</dbReference>
<evidence type="ECO:0000256" key="1">
    <source>
        <dbReference type="ARBA" id="ARBA00004167"/>
    </source>
</evidence>
<keyword evidence="10" id="KW-1185">Reference proteome</keyword>